<dbReference type="Pfam" id="PF00560">
    <property type="entry name" value="LRR_1"/>
    <property type="match status" value="1"/>
</dbReference>
<dbReference type="PROSITE" id="PS51450">
    <property type="entry name" value="LRR"/>
    <property type="match status" value="3"/>
</dbReference>
<dbReference type="Proteomes" id="UP000030750">
    <property type="component" value="Unassembled WGS sequence"/>
</dbReference>
<dbReference type="Gene3D" id="3.80.10.10">
    <property type="entry name" value="Ribonuclease Inhibitor"/>
    <property type="match status" value="2"/>
</dbReference>
<keyword evidence="1" id="KW-0433">Leucine-rich repeat</keyword>
<name>U6LFC9_9EIME</name>
<keyword evidence="4" id="KW-1185">Reference proteome</keyword>
<reference evidence="3" key="1">
    <citation type="submission" date="2013-10" db="EMBL/GenBank/DDBJ databases">
        <title>Genomic analysis of the causative agents of coccidiosis in chickens.</title>
        <authorList>
            <person name="Reid A.J."/>
            <person name="Blake D."/>
            <person name="Billington K."/>
            <person name="Browne H."/>
            <person name="Dunn M."/>
            <person name="Hung S."/>
            <person name="Kawahara F."/>
            <person name="Miranda-Saavedra D."/>
            <person name="Mourier T."/>
            <person name="Nagra H."/>
            <person name="Otto T.D."/>
            <person name="Rawlings N."/>
            <person name="Sanchez A."/>
            <person name="Sanders M."/>
            <person name="Subramaniam C."/>
            <person name="Tay Y."/>
            <person name="Dear P."/>
            <person name="Doerig C."/>
            <person name="Gruber A."/>
            <person name="Parkinson J."/>
            <person name="Shirley M."/>
            <person name="Wan K.L."/>
            <person name="Berriman M."/>
            <person name="Tomley F."/>
            <person name="Pain A."/>
        </authorList>
    </citation>
    <scope>NUCLEOTIDE SEQUENCE [LARGE SCALE GENOMIC DNA]</scope>
    <source>
        <strain evidence="3">Houghton</strain>
    </source>
</reference>
<dbReference type="GO" id="GO:0005737">
    <property type="term" value="C:cytoplasm"/>
    <property type="evidence" value="ECO:0007669"/>
    <property type="project" value="TreeGrafter"/>
</dbReference>
<organism evidence="3 4">
    <name type="scientific">Eimeria brunetti</name>
    <dbReference type="NCBI Taxonomy" id="51314"/>
    <lineage>
        <taxon>Eukaryota</taxon>
        <taxon>Sar</taxon>
        <taxon>Alveolata</taxon>
        <taxon>Apicomplexa</taxon>
        <taxon>Conoidasida</taxon>
        <taxon>Coccidia</taxon>
        <taxon>Eucoccidiorida</taxon>
        <taxon>Eimeriorina</taxon>
        <taxon>Eimeriidae</taxon>
        <taxon>Eimeria</taxon>
    </lineage>
</organism>
<dbReference type="SMART" id="SM00369">
    <property type="entry name" value="LRR_TYP"/>
    <property type="match status" value="3"/>
</dbReference>
<dbReference type="InterPro" id="IPR032675">
    <property type="entry name" value="LRR_dom_sf"/>
</dbReference>
<reference evidence="3" key="2">
    <citation type="submission" date="2013-10" db="EMBL/GenBank/DDBJ databases">
        <authorList>
            <person name="Aslett M."/>
        </authorList>
    </citation>
    <scope>NUCLEOTIDE SEQUENCE [LARGE SCALE GENOMIC DNA]</scope>
    <source>
        <strain evidence="3">Houghton</strain>
    </source>
</reference>
<dbReference type="VEuPathDB" id="ToxoDB:EBH_0075920"/>
<evidence type="ECO:0000313" key="4">
    <source>
        <dbReference type="Proteomes" id="UP000030750"/>
    </source>
</evidence>
<dbReference type="AlphaFoldDB" id="U6LFC9"/>
<evidence type="ECO:0000256" key="2">
    <source>
        <dbReference type="ARBA" id="ARBA00022737"/>
    </source>
</evidence>
<evidence type="ECO:0000256" key="1">
    <source>
        <dbReference type="ARBA" id="ARBA00022614"/>
    </source>
</evidence>
<dbReference type="SMART" id="SM00364">
    <property type="entry name" value="LRR_BAC"/>
    <property type="match status" value="3"/>
</dbReference>
<dbReference type="SUPFAM" id="SSF52058">
    <property type="entry name" value="L domain-like"/>
    <property type="match status" value="1"/>
</dbReference>
<dbReference type="InterPro" id="IPR001611">
    <property type="entry name" value="Leu-rich_rpt"/>
</dbReference>
<keyword evidence="2" id="KW-0677">Repeat</keyword>
<sequence>MEKQRKTLDDGCQHNSLTAEVLEDCVGPRWDEKRHVSLDFSSPLFFLETLTGRDGGLLNPRLNVSNLLTLDISNNALTDIDSVLSVHHGFKRLQTLKAAHNLISAADLDLPTLTHLDLSFNHLKRLPRLEGIRNAEELLLGNNSITGGDLQSFVLVGNLRVLDLSFNDISILPSNFVQEIQHLKRLSKLTKVDFRGNPCSRWFPEYAAVLVDQAVTSGQHLQQLDGEAVAPRTEKEINEVAAQVQENIDQYDTIYIERQEAEATRPRLAKYAIKTALAGDDGDVTIGRLCGLLDTLLTVSSEAAAELGATFYDICFRVHEMEEEARATTFWRQLPATDKVN</sequence>
<dbReference type="InterPro" id="IPR003591">
    <property type="entry name" value="Leu-rich_rpt_typical-subtyp"/>
</dbReference>
<protein>
    <submittedName>
        <fullName evidence="3">Leucine rich repeat containing protein, putative</fullName>
    </submittedName>
</protein>
<dbReference type="PRINTS" id="PR00019">
    <property type="entry name" value="LEURICHRPT"/>
</dbReference>
<dbReference type="OrthoDB" id="660555at2759"/>
<dbReference type="EMBL" id="HG710910">
    <property type="protein sequence ID" value="CDJ47913.1"/>
    <property type="molecule type" value="Genomic_DNA"/>
</dbReference>
<evidence type="ECO:0000313" key="3">
    <source>
        <dbReference type="EMBL" id="CDJ47913.1"/>
    </source>
</evidence>
<dbReference type="PANTHER" id="PTHR15454">
    <property type="entry name" value="NISCHARIN RELATED"/>
    <property type="match status" value="1"/>
</dbReference>
<gene>
    <name evidence="3" type="ORF">EBH_0075920</name>
</gene>
<accession>U6LFC9</accession>
<proteinExistence type="predicted"/>